<organism evidence="1 2">
    <name type="scientific">Bacillus altitudinis</name>
    <dbReference type="NCBI Taxonomy" id="293387"/>
    <lineage>
        <taxon>Bacteria</taxon>
        <taxon>Bacillati</taxon>
        <taxon>Bacillota</taxon>
        <taxon>Bacilli</taxon>
        <taxon>Bacillales</taxon>
        <taxon>Bacillaceae</taxon>
        <taxon>Bacillus</taxon>
    </lineage>
</organism>
<gene>
    <name evidence="1" type="ORF">BACI348_40029</name>
</gene>
<proteinExistence type="predicted"/>
<dbReference type="EMBL" id="CABWLH010000009">
    <property type="protein sequence ID" value="VXB14620.1"/>
    <property type="molecule type" value="Genomic_DNA"/>
</dbReference>
<evidence type="ECO:0000313" key="2">
    <source>
        <dbReference type="Proteomes" id="UP000433089"/>
    </source>
</evidence>
<dbReference type="AlphaFoldDB" id="A0A653NB40"/>
<protein>
    <submittedName>
        <fullName evidence="1">Uncharacterized protein</fullName>
    </submittedName>
</protein>
<dbReference type="Proteomes" id="UP000433089">
    <property type="component" value="Unassembled WGS sequence"/>
</dbReference>
<reference evidence="1 2" key="1">
    <citation type="submission" date="2019-10" db="EMBL/GenBank/DDBJ databases">
        <authorList>
            <person name="Karimi E."/>
        </authorList>
    </citation>
    <scope>NUCLEOTIDE SEQUENCE [LARGE SCALE GENOMIC DNA]</scope>
    <source>
        <strain evidence="1">Bacillus sp. 348</strain>
    </source>
</reference>
<accession>A0A653NB40</accession>
<sequence length="69" mass="8415">MSLFHNLSDDGHSKFAKADDTIFLYMKGETKHEQRAFIANEYYWPYCDSCHYCRRCLLLLRKHKLRKNR</sequence>
<evidence type="ECO:0000313" key="1">
    <source>
        <dbReference type="EMBL" id="VXB14620.1"/>
    </source>
</evidence>
<name>A0A653NB40_BACAB</name>